<dbReference type="PANTHER" id="PTHR43685:SF2">
    <property type="entry name" value="GLYCOSYLTRANSFERASE 2-LIKE DOMAIN-CONTAINING PROTEIN"/>
    <property type="match status" value="1"/>
</dbReference>
<dbReference type="InterPro" id="IPR001173">
    <property type="entry name" value="Glyco_trans_2-like"/>
</dbReference>
<feature type="transmembrane region" description="Helical" evidence="1">
    <location>
        <begin position="12"/>
        <end position="30"/>
    </location>
</feature>
<evidence type="ECO:0000256" key="1">
    <source>
        <dbReference type="SAM" id="Phobius"/>
    </source>
</evidence>
<protein>
    <submittedName>
        <fullName evidence="3">Transmembrane glycosyltransferase</fullName>
    </submittedName>
</protein>
<name>J9H2N4_9ZZZZ</name>
<dbReference type="SUPFAM" id="SSF53448">
    <property type="entry name" value="Nucleotide-diphospho-sugar transferases"/>
    <property type="match status" value="1"/>
</dbReference>
<sequence>MEIFVFDTTEKILLITTGLLLLIQLFYYSGLYSRIARRNHAIGNKELHFGQEQPPLSVILYAHEAAEQLRKNLPAILKQEYPQFEVIVIIDGQDDGSEDYLTMMEERYPHLYHSFIPNSSRYISRKKLAITLGIKASKYDWIVLTETNCQPQSQRWLQTLARNFTSHTEIVLGYSSYERGHSWLHKQIAYDNLFTGMRYLGAALGGHPYMGFGKNLAYRKELFYQHKGLSAHLNLQRGDDDLFVNQVALADNTRVECAPEALVRMSQPQRAKDWYEEKISYRSTAHLYKGCQRWLFGFETTTRLLFHGYWITTCGIGLWHFHWTVAGIALLAFLLRWCLQGFVLHSTTQALQEERNYFWTLPIFDLLQPIQSLRWELNCLFRKKSDFLRK</sequence>
<dbReference type="Gene3D" id="3.90.550.10">
    <property type="entry name" value="Spore Coat Polysaccharide Biosynthesis Protein SpsA, Chain A"/>
    <property type="match status" value="1"/>
</dbReference>
<keyword evidence="1 3" id="KW-0812">Transmembrane</keyword>
<feature type="domain" description="Glycosyltransferase 2-like" evidence="2">
    <location>
        <begin position="57"/>
        <end position="224"/>
    </location>
</feature>
<keyword evidence="1" id="KW-0472">Membrane</keyword>
<accession>J9H2N4</accession>
<proteinExistence type="predicted"/>
<dbReference type="AlphaFoldDB" id="J9H2N4"/>
<comment type="caution">
    <text evidence="3">The sequence shown here is derived from an EMBL/GenBank/DDBJ whole genome shotgun (WGS) entry which is preliminary data.</text>
</comment>
<keyword evidence="1" id="KW-1133">Transmembrane helix</keyword>
<reference evidence="3" key="1">
    <citation type="journal article" date="2012" name="PLoS ONE">
        <title>Gene sets for utilization of primary and secondary nutrition supplies in the distal gut of endangered iberian lynx.</title>
        <authorList>
            <person name="Alcaide M."/>
            <person name="Messina E."/>
            <person name="Richter M."/>
            <person name="Bargiela R."/>
            <person name="Peplies J."/>
            <person name="Huws S.A."/>
            <person name="Newbold C.J."/>
            <person name="Golyshin P.N."/>
            <person name="Simon M.A."/>
            <person name="Lopez G."/>
            <person name="Yakimov M.M."/>
            <person name="Ferrer M."/>
        </authorList>
    </citation>
    <scope>NUCLEOTIDE SEQUENCE</scope>
</reference>
<dbReference type="PANTHER" id="PTHR43685">
    <property type="entry name" value="GLYCOSYLTRANSFERASE"/>
    <property type="match status" value="1"/>
</dbReference>
<evidence type="ECO:0000259" key="2">
    <source>
        <dbReference type="Pfam" id="PF00535"/>
    </source>
</evidence>
<dbReference type="InterPro" id="IPR029044">
    <property type="entry name" value="Nucleotide-diphossugar_trans"/>
</dbReference>
<evidence type="ECO:0000313" key="3">
    <source>
        <dbReference type="EMBL" id="EJX07815.1"/>
    </source>
</evidence>
<gene>
    <name evidence="3" type="ORF">EVA_04074</name>
</gene>
<dbReference type="EMBL" id="AMCI01000782">
    <property type="protein sequence ID" value="EJX07815.1"/>
    <property type="molecule type" value="Genomic_DNA"/>
</dbReference>
<organism evidence="3">
    <name type="scientific">gut metagenome</name>
    <dbReference type="NCBI Taxonomy" id="749906"/>
    <lineage>
        <taxon>unclassified sequences</taxon>
        <taxon>metagenomes</taxon>
        <taxon>organismal metagenomes</taxon>
    </lineage>
</organism>
<dbReference type="Pfam" id="PF00535">
    <property type="entry name" value="Glycos_transf_2"/>
    <property type="match status" value="1"/>
</dbReference>
<keyword evidence="3" id="KW-0808">Transferase</keyword>
<dbReference type="GO" id="GO:0016740">
    <property type="term" value="F:transferase activity"/>
    <property type="evidence" value="ECO:0007669"/>
    <property type="project" value="UniProtKB-KW"/>
</dbReference>
<dbReference type="InterPro" id="IPR050834">
    <property type="entry name" value="Glycosyltransf_2"/>
</dbReference>